<evidence type="ECO:0000259" key="9">
    <source>
        <dbReference type="PROSITE" id="PS50059"/>
    </source>
</evidence>
<keyword evidence="4 5" id="KW-0413">Isomerase</keyword>
<feature type="signal peptide" evidence="8">
    <location>
        <begin position="1"/>
        <end position="21"/>
    </location>
</feature>
<evidence type="ECO:0000313" key="10">
    <source>
        <dbReference type="EMBL" id="MBP2185147.1"/>
    </source>
</evidence>
<dbReference type="GO" id="GO:0003755">
    <property type="term" value="F:peptidyl-prolyl cis-trans isomerase activity"/>
    <property type="evidence" value="ECO:0007669"/>
    <property type="project" value="UniProtKB-EC"/>
</dbReference>
<evidence type="ECO:0000256" key="4">
    <source>
        <dbReference type="ARBA" id="ARBA00023235"/>
    </source>
</evidence>
<comment type="caution">
    <text evidence="10">The sequence shown here is derived from an EMBL/GenBank/DDBJ whole genome shotgun (WGS) entry which is preliminary data.</text>
</comment>
<feature type="region of interest" description="Disordered" evidence="7">
    <location>
        <begin position="24"/>
        <end position="64"/>
    </location>
</feature>
<evidence type="ECO:0000256" key="2">
    <source>
        <dbReference type="ARBA" id="ARBA00006577"/>
    </source>
</evidence>
<evidence type="ECO:0000256" key="7">
    <source>
        <dbReference type="SAM" id="MobiDB-lite"/>
    </source>
</evidence>
<evidence type="ECO:0000256" key="3">
    <source>
        <dbReference type="ARBA" id="ARBA00023110"/>
    </source>
</evidence>
<keyword evidence="11" id="KW-1185">Reference proteome</keyword>
<comment type="catalytic activity">
    <reaction evidence="1 5 6">
        <text>[protein]-peptidylproline (omega=180) = [protein]-peptidylproline (omega=0)</text>
        <dbReference type="Rhea" id="RHEA:16237"/>
        <dbReference type="Rhea" id="RHEA-COMP:10747"/>
        <dbReference type="Rhea" id="RHEA-COMP:10748"/>
        <dbReference type="ChEBI" id="CHEBI:83833"/>
        <dbReference type="ChEBI" id="CHEBI:83834"/>
        <dbReference type="EC" id="5.2.1.8"/>
    </reaction>
</comment>
<comment type="similarity">
    <text evidence="2 6">Belongs to the FKBP-type PPIase family.</text>
</comment>
<protein>
    <recommendedName>
        <fullName evidence="6">Peptidyl-prolyl cis-trans isomerase</fullName>
        <ecNumber evidence="6">5.2.1.8</ecNumber>
    </recommendedName>
</protein>
<evidence type="ECO:0000256" key="6">
    <source>
        <dbReference type="RuleBase" id="RU003915"/>
    </source>
</evidence>
<dbReference type="InterPro" id="IPR001179">
    <property type="entry name" value="PPIase_FKBP_dom"/>
</dbReference>
<name>A0ABS4Q0E8_9PSEU</name>
<evidence type="ECO:0000256" key="8">
    <source>
        <dbReference type="SAM" id="SignalP"/>
    </source>
</evidence>
<dbReference type="PANTHER" id="PTHR43811">
    <property type="entry name" value="FKBP-TYPE PEPTIDYL-PROLYL CIS-TRANS ISOMERASE FKPA"/>
    <property type="match status" value="1"/>
</dbReference>
<keyword evidence="3 5" id="KW-0697">Rotamase</keyword>
<dbReference type="Pfam" id="PF00254">
    <property type="entry name" value="FKBP_C"/>
    <property type="match status" value="1"/>
</dbReference>
<keyword evidence="8" id="KW-0732">Signal</keyword>
<sequence>MRNSAKLMVVVAAALTLGACANSEQASTQPPGSNQQPSIAPAGPNTGVPGPGSVTALPEQPAGPECTVDQIEVTGEVGKQPEIKLPDGCAAPTKLLTKDLEPGEGTAATAGSAIEANYLLLTWSNKQVADNSYEKGKPLALTLGAQQVIPGWEQGLEGIYQGGRRLIVVPPDLAYGKQLGHPLQKETLAFVVDAVKVAPGTN</sequence>
<dbReference type="Gene3D" id="3.10.50.40">
    <property type="match status" value="1"/>
</dbReference>
<dbReference type="RefSeq" id="WP_209668077.1">
    <property type="nucleotide sequence ID" value="NZ_JAGGMS010000001.1"/>
</dbReference>
<proteinExistence type="inferred from homology"/>
<accession>A0ABS4Q0E8</accession>
<evidence type="ECO:0000313" key="11">
    <source>
        <dbReference type="Proteomes" id="UP000741013"/>
    </source>
</evidence>
<dbReference type="EC" id="5.2.1.8" evidence="6"/>
<feature type="domain" description="PPIase FKBP-type" evidence="9">
    <location>
        <begin position="111"/>
        <end position="198"/>
    </location>
</feature>
<organism evidence="10 11">
    <name type="scientific">Amycolatopsis magusensis</name>
    <dbReference type="NCBI Taxonomy" id="882444"/>
    <lineage>
        <taxon>Bacteria</taxon>
        <taxon>Bacillati</taxon>
        <taxon>Actinomycetota</taxon>
        <taxon>Actinomycetes</taxon>
        <taxon>Pseudonocardiales</taxon>
        <taxon>Pseudonocardiaceae</taxon>
        <taxon>Amycolatopsis</taxon>
    </lineage>
</organism>
<dbReference type="PROSITE" id="PS51257">
    <property type="entry name" value="PROKAR_LIPOPROTEIN"/>
    <property type="match status" value="1"/>
</dbReference>
<feature type="chain" id="PRO_5046228668" description="Peptidyl-prolyl cis-trans isomerase" evidence="8">
    <location>
        <begin position="22"/>
        <end position="202"/>
    </location>
</feature>
<evidence type="ECO:0000256" key="1">
    <source>
        <dbReference type="ARBA" id="ARBA00000971"/>
    </source>
</evidence>
<dbReference type="Proteomes" id="UP000741013">
    <property type="component" value="Unassembled WGS sequence"/>
</dbReference>
<evidence type="ECO:0000256" key="5">
    <source>
        <dbReference type="PROSITE-ProRule" id="PRU00277"/>
    </source>
</evidence>
<dbReference type="SUPFAM" id="SSF54534">
    <property type="entry name" value="FKBP-like"/>
    <property type="match status" value="1"/>
</dbReference>
<gene>
    <name evidence="10" type="ORF">JOM49_006673</name>
</gene>
<dbReference type="EMBL" id="JAGGMS010000001">
    <property type="protein sequence ID" value="MBP2185147.1"/>
    <property type="molecule type" value="Genomic_DNA"/>
</dbReference>
<dbReference type="InterPro" id="IPR046357">
    <property type="entry name" value="PPIase_dom_sf"/>
</dbReference>
<dbReference type="PANTHER" id="PTHR43811:SF19">
    <property type="entry name" value="39 KDA FK506-BINDING NUCLEAR PROTEIN"/>
    <property type="match status" value="1"/>
</dbReference>
<reference evidence="10 11" key="1">
    <citation type="submission" date="2021-03" db="EMBL/GenBank/DDBJ databases">
        <title>Sequencing the genomes of 1000 actinobacteria strains.</title>
        <authorList>
            <person name="Klenk H.-P."/>
        </authorList>
    </citation>
    <scope>NUCLEOTIDE SEQUENCE [LARGE SCALE GENOMIC DNA]</scope>
    <source>
        <strain evidence="10 11">DSM 45510</strain>
    </source>
</reference>
<feature type="compositionally biased region" description="Polar residues" evidence="7">
    <location>
        <begin position="24"/>
        <end position="38"/>
    </location>
</feature>
<dbReference type="PROSITE" id="PS50059">
    <property type="entry name" value="FKBP_PPIASE"/>
    <property type="match status" value="1"/>
</dbReference>